<evidence type="ECO:0000313" key="2">
    <source>
        <dbReference type="EMBL" id="KAG7527708.1"/>
    </source>
</evidence>
<feature type="region of interest" description="Disordered" evidence="1">
    <location>
        <begin position="1"/>
        <end position="118"/>
    </location>
</feature>
<feature type="compositionally biased region" description="Low complexity" evidence="1">
    <location>
        <begin position="82"/>
        <end position="103"/>
    </location>
</feature>
<organism evidence="2 3">
    <name type="scientific">Filobasidium floriforme</name>
    <dbReference type="NCBI Taxonomy" id="5210"/>
    <lineage>
        <taxon>Eukaryota</taxon>
        <taxon>Fungi</taxon>
        <taxon>Dikarya</taxon>
        <taxon>Basidiomycota</taxon>
        <taxon>Agaricomycotina</taxon>
        <taxon>Tremellomycetes</taxon>
        <taxon>Filobasidiales</taxon>
        <taxon>Filobasidiaceae</taxon>
        <taxon>Filobasidium</taxon>
    </lineage>
</organism>
<feature type="compositionally biased region" description="Polar residues" evidence="1">
    <location>
        <begin position="51"/>
        <end position="81"/>
    </location>
</feature>
<dbReference type="PANTHER" id="PTHR34706:SF1">
    <property type="entry name" value="VWFA DOMAIN-CONTAINING PROTEIN"/>
    <property type="match status" value="1"/>
</dbReference>
<feature type="compositionally biased region" description="Low complexity" evidence="1">
    <location>
        <begin position="1"/>
        <end position="12"/>
    </location>
</feature>
<protein>
    <recommendedName>
        <fullName evidence="4">VWFA domain-containing protein</fullName>
    </recommendedName>
</protein>
<evidence type="ECO:0000313" key="3">
    <source>
        <dbReference type="Proteomes" id="UP000812966"/>
    </source>
</evidence>
<evidence type="ECO:0000256" key="1">
    <source>
        <dbReference type="SAM" id="MobiDB-lite"/>
    </source>
</evidence>
<keyword evidence="3" id="KW-1185">Reference proteome</keyword>
<dbReference type="EMBL" id="JABELV010000240">
    <property type="protein sequence ID" value="KAG7527708.1"/>
    <property type="molecule type" value="Genomic_DNA"/>
</dbReference>
<dbReference type="InterPro" id="IPR036465">
    <property type="entry name" value="vWFA_dom_sf"/>
</dbReference>
<comment type="caution">
    <text evidence="2">The sequence shown here is derived from an EMBL/GenBank/DDBJ whole genome shotgun (WGS) entry which is preliminary data.</text>
</comment>
<evidence type="ECO:0008006" key="4">
    <source>
        <dbReference type="Google" id="ProtNLM"/>
    </source>
</evidence>
<name>A0A8K0NKD1_9TREE</name>
<feature type="compositionally biased region" description="Pro residues" evidence="1">
    <location>
        <begin position="104"/>
        <end position="118"/>
    </location>
</feature>
<dbReference type="Proteomes" id="UP000812966">
    <property type="component" value="Unassembled WGS sequence"/>
</dbReference>
<dbReference type="AlphaFoldDB" id="A0A8K0NKD1"/>
<dbReference type="PANTHER" id="PTHR34706">
    <property type="entry name" value="SLR1338 PROTEIN"/>
    <property type="match status" value="1"/>
</dbReference>
<accession>A0A8K0NKD1</accession>
<dbReference type="SUPFAM" id="SSF53300">
    <property type="entry name" value="vWA-like"/>
    <property type="match status" value="1"/>
</dbReference>
<proteinExistence type="predicted"/>
<sequence length="431" mass="46782">MQTQYQQQQPTPFGAYPQPPPGSAPYNGAGGSSMAMMGDDGTGPKIDPFMGTSSSNPIGSSDTKGGQMSMDSKRQSTVPPTNNYNNYDNNNNNGMASTTTPSAPYLPPPASNPPTGPPAAPPVYIKDVSMLDTSQYNSDAHLLAACRAKGISPYFATQITRLREYSSVRLVLDDSGSMKAMQQVYGQGPTIRWKILQEMVKEIFDLMTIARGREPLDVYFLNMLPQGMKADTVEALYPFFQRTPQGTTPTLEVMREIMTPEYMVREEGVLTLLITDGAPNCGHQAFRTFLLDVQRRFPASYLTVGLCTDDPATIDEYESSLDNGVPHLDVMSAYEDERREIRKIQGRKFGFTYADWTVKFLLGSRVTEWDSLDERRLTKQQLAMIQKFGNSYLGIGGGAAAGAGGGGAGVIGGGGGAGGRGKDKDKKCTIM</sequence>
<reference evidence="2" key="1">
    <citation type="submission" date="2020-04" db="EMBL/GenBank/DDBJ databases">
        <title>Analysis of mating type loci in Filobasidium floriforme.</title>
        <authorList>
            <person name="Nowrousian M."/>
        </authorList>
    </citation>
    <scope>NUCLEOTIDE SEQUENCE</scope>
    <source>
        <strain evidence="2">CBS 6242</strain>
    </source>
</reference>
<gene>
    <name evidence="2" type="ORF">FFLO_06656</name>
</gene>